<reference evidence="2 3" key="1">
    <citation type="submission" date="2019-06" db="EMBL/GenBank/DDBJ databases">
        <title>Genome sequence of Deinococcus radiopugnans ATCC 19172.</title>
        <authorList>
            <person name="Maclea K.S."/>
            <person name="Maynard C.R."/>
        </authorList>
    </citation>
    <scope>NUCLEOTIDE SEQUENCE [LARGE SCALE GENOMIC DNA]</scope>
    <source>
        <strain evidence="2 3">ATCC 19172</strain>
    </source>
</reference>
<name>A0A5C4Y969_9DEIO</name>
<dbReference type="Proteomes" id="UP000629870">
    <property type="component" value="Unassembled WGS sequence"/>
</dbReference>
<dbReference type="AlphaFoldDB" id="A0A5C4Y969"/>
<dbReference type="EMBL" id="JACHEW010000004">
    <property type="protein sequence ID" value="MBB6015841.1"/>
    <property type="molecule type" value="Genomic_DNA"/>
</dbReference>
<dbReference type="EMBL" id="VDMO01000003">
    <property type="protein sequence ID" value="TNM72452.1"/>
    <property type="molecule type" value="Genomic_DNA"/>
</dbReference>
<reference evidence="1 4" key="2">
    <citation type="submission" date="2020-08" db="EMBL/GenBank/DDBJ databases">
        <title>Genomic Encyclopedia of Type Strains, Phase IV (KMG-IV): sequencing the most valuable type-strain genomes for metagenomic binning, comparative biology and taxonomic classification.</title>
        <authorList>
            <person name="Goeker M."/>
        </authorList>
    </citation>
    <scope>NUCLEOTIDE SEQUENCE [LARGE SCALE GENOMIC DNA]</scope>
    <source>
        <strain evidence="1 4">DSM 12027</strain>
    </source>
</reference>
<protein>
    <recommendedName>
        <fullName evidence="5">DinB family protein</fullName>
    </recommendedName>
</protein>
<evidence type="ECO:0000313" key="2">
    <source>
        <dbReference type="EMBL" id="TNM72452.1"/>
    </source>
</evidence>
<accession>A0A5C4Y969</accession>
<keyword evidence="4" id="KW-1185">Reference proteome</keyword>
<comment type="caution">
    <text evidence="2">The sequence shown here is derived from an EMBL/GenBank/DDBJ whole genome shotgun (WGS) entry which is preliminary data.</text>
</comment>
<evidence type="ECO:0000313" key="3">
    <source>
        <dbReference type="Proteomes" id="UP000313988"/>
    </source>
</evidence>
<evidence type="ECO:0000313" key="1">
    <source>
        <dbReference type="EMBL" id="MBB6015841.1"/>
    </source>
</evidence>
<evidence type="ECO:0008006" key="5">
    <source>
        <dbReference type="Google" id="ProtNLM"/>
    </source>
</evidence>
<dbReference type="OrthoDB" id="73562at2"/>
<dbReference type="Proteomes" id="UP000313988">
    <property type="component" value="Unassembled WGS sequence"/>
</dbReference>
<organism evidence="2 3">
    <name type="scientific">Deinococcus radiopugnans ATCC 19172</name>
    <dbReference type="NCBI Taxonomy" id="585398"/>
    <lineage>
        <taxon>Bacteria</taxon>
        <taxon>Thermotogati</taxon>
        <taxon>Deinococcota</taxon>
        <taxon>Deinococci</taxon>
        <taxon>Deinococcales</taxon>
        <taxon>Deinococcaceae</taxon>
        <taxon>Deinococcus</taxon>
    </lineage>
</organism>
<dbReference type="RefSeq" id="WP_139400971.1">
    <property type="nucleotide sequence ID" value="NZ_VDMO01000003.1"/>
</dbReference>
<evidence type="ECO:0000313" key="4">
    <source>
        <dbReference type="Proteomes" id="UP000629870"/>
    </source>
</evidence>
<gene>
    <name evidence="2" type="ORF">FHR04_03960</name>
    <name evidence="1" type="ORF">HNQ04_001073</name>
</gene>
<sequence>MPLVQAFVDDLAQLGRIAQDERELERLRSLPTATESGWTVGYRLALSVAKHNTSHGGQIARIRQILSAQD</sequence>
<proteinExistence type="predicted"/>